<keyword evidence="2" id="KW-0472">Membrane</keyword>
<evidence type="ECO:0000313" key="4">
    <source>
        <dbReference type="Proteomes" id="UP001165685"/>
    </source>
</evidence>
<accession>A0ABT4TNT5</accession>
<name>A0ABT4TNT5_9ACTN</name>
<proteinExistence type="predicted"/>
<gene>
    <name evidence="3" type="ORF">O4U47_17735</name>
</gene>
<organism evidence="3 4">
    <name type="scientific">Nocardiopsis suaedae</name>
    <dbReference type="NCBI Taxonomy" id="3018444"/>
    <lineage>
        <taxon>Bacteria</taxon>
        <taxon>Bacillati</taxon>
        <taxon>Actinomycetota</taxon>
        <taxon>Actinomycetes</taxon>
        <taxon>Streptosporangiales</taxon>
        <taxon>Nocardiopsidaceae</taxon>
        <taxon>Nocardiopsis</taxon>
    </lineage>
</organism>
<dbReference type="EMBL" id="JAQFWP010000033">
    <property type="protein sequence ID" value="MDA2806358.1"/>
    <property type="molecule type" value="Genomic_DNA"/>
</dbReference>
<keyword evidence="2" id="KW-1133">Transmembrane helix</keyword>
<feature type="transmembrane region" description="Helical" evidence="2">
    <location>
        <begin position="196"/>
        <end position="215"/>
    </location>
</feature>
<feature type="transmembrane region" description="Helical" evidence="2">
    <location>
        <begin position="156"/>
        <end position="176"/>
    </location>
</feature>
<reference evidence="3" key="1">
    <citation type="submission" date="2023-01" db="EMBL/GenBank/DDBJ databases">
        <title>Draft genome sequence of Nocardiopsis sp. LSu2-4 isolated from halophytes.</title>
        <authorList>
            <person name="Duangmal K."/>
            <person name="Chantavorakit T."/>
        </authorList>
    </citation>
    <scope>NUCLEOTIDE SEQUENCE</scope>
    <source>
        <strain evidence="3">LSu2-4</strain>
    </source>
</reference>
<feature type="transmembrane region" description="Helical" evidence="2">
    <location>
        <begin position="266"/>
        <end position="285"/>
    </location>
</feature>
<feature type="transmembrane region" description="Helical" evidence="2">
    <location>
        <begin position="305"/>
        <end position="326"/>
    </location>
</feature>
<keyword evidence="4" id="KW-1185">Reference proteome</keyword>
<keyword evidence="2" id="KW-0812">Transmembrane</keyword>
<feature type="region of interest" description="Disordered" evidence="1">
    <location>
        <begin position="476"/>
        <end position="512"/>
    </location>
</feature>
<evidence type="ECO:0000313" key="3">
    <source>
        <dbReference type="EMBL" id="MDA2806358.1"/>
    </source>
</evidence>
<evidence type="ECO:0000256" key="2">
    <source>
        <dbReference type="SAM" id="Phobius"/>
    </source>
</evidence>
<evidence type="ECO:0008006" key="5">
    <source>
        <dbReference type="Google" id="ProtNLM"/>
    </source>
</evidence>
<dbReference type="Proteomes" id="UP001165685">
    <property type="component" value="Unassembled WGS sequence"/>
</dbReference>
<dbReference type="RefSeq" id="WP_270679000.1">
    <property type="nucleotide sequence ID" value="NZ_JAQFWP010000033.1"/>
</dbReference>
<evidence type="ECO:0000256" key="1">
    <source>
        <dbReference type="SAM" id="MobiDB-lite"/>
    </source>
</evidence>
<comment type="caution">
    <text evidence="3">The sequence shown here is derived from an EMBL/GenBank/DDBJ whole genome shotgun (WGS) entry which is preliminary data.</text>
</comment>
<feature type="region of interest" description="Disordered" evidence="1">
    <location>
        <begin position="1"/>
        <end position="38"/>
    </location>
</feature>
<protein>
    <recommendedName>
        <fullName evidence="5">DUF4129 domain-containing protein</fullName>
    </recommendedName>
</protein>
<sequence length="512" mass="55324">MPGNDDFPGGWGPNGPRDPGGPDGGGSPQGDFPALPGDGFIPLSFHQGACGCPLEDAVSGRGHFPPADAPHLVANHEMAHQFSASFNATRIIVNRGAELGAFINTVTQTAAAADGALNRLRLHVRGRPLSLARRRLDELDRVYGALPPADRVRPGLPLRIATWAAIAAIGLLEAWFLHRIAVDALGVPVGEWSSVLAWFMGPILAFLLFALGRLLSSQVFAHRADFWARRGDAAPAGPDPDAPDRALRRAGRGAARFVRSWPAAPWIAVGLIALIWMGYLFLLLAKFRVLMAGTGPGEAALTIPPWVFMALFGTFAVGAVVLEYMVHNPYITARDRAEADYGRELRACDRLCEAVTARVSRHRQAHSTLRSRRDELLAMARIEVVRAWQCVNLPSRFVHGRSGPVAPVTASPTDVLPEDPFPDRLSPEQVASYFRVFRDVDTPAPELASLWEAGRVLGEHAPEAYEREIRDLVDGLARDAEPEAGRYRSPSRDADTGGVPDGGDPDKEGAHL</sequence>
<feature type="compositionally biased region" description="Basic and acidic residues" evidence="1">
    <location>
        <begin position="476"/>
        <end position="495"/>
    </location>
</feature>